<evidence type="ECO:0000313" key="4">
    <source>
        <dbReference type="EnsemblPlants" id="QL08p013890:mrna:CDS:1"/>
    </source>
</evidence>
<dbReference type="Gramene" id="QL08p013890:mrna">
    <property type="protein sequence ID" value="QL08p013890:mrna:CDS:1"/>
    <property type="gene ID" value="QL08p013890"/>
</dbReference>
<dbReference type="FunCoup" id="A0A7N2R8W3">
    <property type="interactions" value="829"/>
</dbReference>
<keyword evidence="5" id="KW-1185">Reference proteome</keyword>
<dbReference type="AlphaFoldDB" id="A0A7N2R8W3"/>
<evidence type="ECO:0000256" key="2">
    <source>
        <dbReference type="SAM" id="MobiDB-lite"/>
    </source>
</evidence>
<feature type="compositionally biased region" description="Basic and acidic residues" evidence="2">
    <location>
        <begin position="33"/>
        <end position="44"/>
    </location>
</feature>
<dbReference type="InterPro" id="IPR053932">
    <property type="entry name" value="GeBP-like_DBD"/>
</dbReference>
<sequence length="238" mass="27806">MSEQSKRFPIQDMTQAKEEEKEVQNFQELSHQQQREDDHEEEHTPTSPNASHAGHAEEHEQQEEKKEDNNEDIITVSLSPPPETPSKRPVQDSNEDSHDDAPRSFLEMVLTDINYEIGFLNGFIDFHDMNVRYPYYEYFALQDFITNWLQINTTHLKMLDVIVKLRKKYIKTKAKTDVSMHFIDPRYQRAFNLAHRIWSDAIEEDWKLLKLGVIAPVLCGPDQPFEGANAREDPGSSY</sequence>
<dbReference type="Pfam" id="PF04504">
    <property type="entry name" value="GeBP-like_DBD"/>
    <property type="match status" value="1"/>
</dbReference>
<dbReference type="Proteomes" id="UP000594261">
    <property type="component" value="Chromosome 8"/>
</dbReference>
<protein>
    <recommendedName>
        <fullName evidence="3">Glabrous enhancer-binding protein-like DBD domain-containing protein</fullName>
    </recommendedName>
</protein>
<feature type="region of interest" description="Disordered" evidence="2">
    <location>
        <begin position="1"/>
        <end position="100"/>
    </location>
</feature>
<feature type="domain" description="Glabrous enhancer-binding protein-like DBD" evidence="3">
    <location>
        <begin position="116"/>
        <end position="199"/>
    </location>
</feature>
<name>A0A7N2R8W3_QUELO</name>
<dbReference type="EnsemblPlants" id="QL08p013890:mrna">
    <property type="protein sequence ID" value="QL08p013890:mrna:CDS:1"/>
    <property type="gene ID" value="QL08p013890"/>
</dbReference>
<feature type="compositionally biased region" description="Basic and acidic residues" evidence="2">
    <location>
        <begin position="85"/>
        <end position="100"/>
    </location>
</feature>
<proteinExistence type="inferred from homology"/>
<evidence type="ECO:0000256" key="1">
    <source>
        <dbReference type="ARBA" id="ARBA00010820"/>
    </source>
</evidence>
<comment type="similarity">
    <text evidence="1">Belongs to the GeBP family.</text>
</comment>
<evidence type="ECO:0000313" key="5">
    <source>
        <dbReference type="Proteomes" id="UP000594261"/>
    </source>
</evidence>
<reference evidence="4 5" key="1">
    <citation type="journal article" date="2016" name="G3 (Bethesda)">
        <title>First Draft Assembly and Annotation of the Genome of a California Endemic Oak Quercus lobata Nee (Fagaceae).</title>
        <authorList>
            <person name="Sork V.L."/>
            <person name="Fitz-Gibbon S.T."/>
            <person name="Puiu D."/>
            <person name="Crepeau M."/>
            <person name="Gugger P.F."/>
            <person name="Sherman R."/>
            <person name="Stevens K."/>
            <person name="Langley C.H."/>
            <person name="Pellegrini M."/>
            <person name="Salzberg S.L."/>
        </authorList>
    </citation>
    <scope>NUCLEOTIDE SEQUENCE [LARGE SCALE GENOMIC DNA]</scope>
    <source>
        <strain evidence="4 5">cv. SW786</strain>
    </source>
</reference>
<dbReference type="InParanoid" id="A0A7N2R8W3"/>
<evidence type="ECO:0000259" key="3">
    <source>
        <dbReference type="Pfam" id="PF04504"/>
    </source>
</evidence>
<dbReference type="EMBL" id="LRBV02000008">
    <property type="status" value="NOT_ANNOTATED_CDS"/>
    <property type="molecule type" value="Genomic_DNA"/>
</dbReference>
<organism evidence="4 5">
    <name type="scientific">Quercus lobata</name>
    <name type="common">Valley oak</name>
    <dbReference type="NCBI Taxonomy" id="97700"/>
    <lineage>
        <taxon>Eukaryota</taxon>
        <taxon>Viridiplantae</taxon>
        <taxon>Streptophyta</taxon>
        <taxon>Embryophyta</taxon>
        <taxon>Tracheophyta</taxon>
        <taxon>Spermatophyta</taxon>
        <taxon>Magnoliopsida</taxon>
        <taxon>eudicotyledons</taxon>
        <taxon>Gunneridae</taxon>
        <taxon>Pentapetalae</taxon>
        <taxon>rosids</taxon>
        <taxon>fabids</taxon>
        <taxon>Fagales</taxon>
        <taxon>Fagaceae</taxon>
        <taxon>Quercus</taxon>
    </lineage>
</organism>
<reference evidence="4" key="2">
    <citation type="submission" date="2021-01" db="UniProtKB">
        <authorList>
            <consortium name="EnsemblPlants"/>
        </authorList>
    </citation>
    <scope>IDENTIFICATION</scope>
</reference>
<accession>A0A7N2R8W3</accession>
<feature type="compositionally biased region" description="Basic and acidic residues" evidence="2">
    <location>
        <begin position="54"/>
        <end position="68"/>
    </location>
</feature>